<dbReference type="Pfam" id="PF00110">
    <property type="entry name" value="wnt"/>
    <property type="match status" value="1"/>
</dbReference>
<dbReference type="SMART" id="SM00097">
    <property type="entry name" value="WNT1"/>
    <property type="match status" value="1"/>
</dbReference>
<evidence type="ECO:0000256" key="8">
    <source>
        <dbReference type="ARBA" id="ARBA00023288"/>
    </source>
</evidence>
<dbReference type="PRINTS" id="PR01349">
    <property type="entry name" value="WNTPROTEIN"/>
</dbReference>
<dbReference type="AlphaFoldDB" id="A0A060Y9F8"/>
<keyword evidence="7" id="KW-1015">Disulfide bond</keyword>
<keyword evidence="4" id="KW-0964">Secreted</keyword>
<dbReference type="PaxDb" id="8022-A0A060Y9F8"/>
<proteinExistence type="inferred from homology"/>
<dbReference type="GO" id="GO:0005576">
    <property type="term" value="C:extracellular region"/>
    <property type="evidence" value="ECO:0007669"/>
    <property type="project" value="InterPro"/>
</dbReference>
<evidence type="ECO:0000256" key="5">
    <source>
        <dbReference type="ARBA" id="ARBA00022530"/>
    </source>
</evidence>
<dbReference type="PRINTS" id="PR01895">
    <property type="entry name" value="WNT16PROTEIN"/>
</dbReference>
<dbReference type="GO" id="GO:0048513">
    <property type="term" value="P:animal organ development"/>
    <property type="evidence" value="ECO:0007669"/>
    <property type="project" value="UniProtKB-ARBA"/>
</dbReference>
<dbReference type="InterPro" id="IPR018161">
    <property type="entry name" value="Wnt_CS"/>
</dbReference>
<keyword evidence="8" id="KW-0449">Lipoprotein</keyword>
<dbReference type="STRING" id="8022.A0A060Y9F8"/>
<evidence type="ECO:0000256" key="4">
    <source>
        <dbReference type="ARBA" id="ARBA00022525"/>
    </source>
</evidence>
<dbReference type="Proteomes" id="UP000193380">
    <property type="component" value="Unassembled WGS sequence"/>
</dbReference>
<evidence type="ECO:0000256" key="1">
    <source>
        <dbReference type="ARBA" id="ARBA00004498"/>
    </source>
</evidence>
<reference evidence="10" key="2">
    <citation type="submission" date="2014-03" db="EMBL/GenBank/DDBJ databases">
        <authorList>
            <person name="Genoscope - CEA"/>
        </authorList>
    </citation>
    <scope>NUCLEOTIDE SEQUENCE</scope>
</reference>
<evidence type="ECO:0000256" key="9">
    <source>
        <dbReference type="RuleBase" id="RU003500"/>
    </source>
</evidence>
<protein>
    <recommendedName>
        <fullName evidence="9">Protein Wnt</fullName>
    </recommendedName>
</protein>
<name>A0A060Y9F8_ONCMY</name>
<comment type="subcellular location">
    <subcellularLocation>
        <location evidence="1 9">Secreted</location>
        <location evidence="1 9">Extracellular space</location>
        <location evidence="1 9">Extracellular matrix</location>
    </subcellularLocation>
</comment>
<evidence type="ECO:0000313" key="11">
    <source>
        <dbReference type="Proteomes" id="UP000193380"/>
    </source>
</evidence>
<dbReference type="InterPro" id="IPR013304">
    <property type="entry name" value="Wnt16"/>
</dbReference>
<keyword evidence="3 9" id="KW-0217">Developmental protein</keyword>
<comment type="function">
    <text evidence="9">Ligand for members of the frizzled family of seven transmembrane receptors.</text>
</comment>
<dbReference type="PANTHER" id="PTHR14776">
    <property type="entry name" value="CADHERIN-LIKE AND PC-ESTERASE DOMAIN-CONTAINING PROTEIN 1"/>
    <property type="match status" value="1"/>
</dbReference>
<keyword evidence="6 9" id="KW-0879">Wnt signaling pathway</keyword>
<reference evidence="10" key="1">
    <citation type="journal article" date="2014" name="Nat. Commun.">
        <title>The rainbow trout genome provides novel insights into evolution after whole-genome duplication in vertebrates.</title>
        <authorList>
            <person name="Berthelot C."/>
            <person name="Brunet F."/>
            <person name="Chalopin D."/>
            <person name="Juanchich A."/>
            <person name="Bernard M."/>
            <person name="Noel B."/>
            <person name="Bento P."/>
            <person name="Da Silva C."/>
            <person name="Labadie K."/>
            <person name="Alberti A."/>
            <person name="Aury J.M."/>
            <person name="Louis A."/>
            <person name="Dehais P."/>
            <person name="Bardou P."/>
            <person name="Montfort J."/>
            <person name="Klopp C."/>
            <person name="Cabau C."/>
            <person name="Gaspin C."/>
            <person name="Thorgaard G.H."/>
            <person name="Boussaha M."/>
            <person name="Quillet E."/>
            <person name="Guyomard R."/>
            <person name="Galiana D."/>
            <person name="Bobe J."/>
            <person name="Volff J.N."/>
            <person name="Genet C."/>
            <person name="Wincker P."/>
            <person name="Jaillon O."/>
            <person name="Roest Crollius H."/>
            <person name="Guiguen Y."/>
        </authorList>
    </citation>
    <scope>NUCLEOTIDE SEQUENCE [LARGE SCALE GENOMIC DNA]</scope>
</reference>
<accession>A0A060Y9F8</accession>
<dbReference type="EMBL" id="FR908566">
    <property type="protein sequence ID" value="CDQ88361.1"/>
    <property type="molecule type" value="Genomic_DNA"/>
</dbReference>
<dbReference type="InterPro" id="IPR005817">
    <property type="entry name" value="Wnt"/>
</dbReference>
<dbReference type="FunFam" id="3.30.2460.20:FF:000001">
    <property type="entry name" value="Wnt homolog"/>
    <property type="match status" value="1"/>
</dbReference>
<comment type="similarity">
    <text evidence="2 9">Belongs to the Wnt family.</text>
</comment>
<dbReference type="GO" id="GO:0005102">
    <property type="term" value="F:signaling receptor binding"/>
    <property type="evidence" value="ECO:0007669"/>
    <property type="project" value="InterPro"/>
</dbReference>
<evidence type="ECO:0000313" key="10">
    <source>
        <dbReference type="EMBL" id="CDQ88361.1"/>
    </source>
</evidence>
<dbReference type="PANTHER" id="PTHR14776:SF1">
    <property type="entry name" value="CADHERIN-LIKE AND PC-ESTERASE DOMAIN-CONTAINING PROTEIN 1"/>
    <property type="match status" value="1"/>
</dbReference>
<dbReference type="PROSITE" id="PS00246">
    <property type="entry name" value="WNT1"/>
    <property type="match status" value="1"/>
</dbReference>
<gene>
    <name evidence="10" type="ORF">GSONMT00059012001</name>
</gene>
<evidence type="ECO:0000256" key="7">
    <source>
        <dbReference type="ARBA" id="ARBA00023157"/>
    </source>
</evidence>
<organism evidence="10 11">
    <name type="scientific">Oncorhynchus mykiss</name>
    <name type="common">Rainbow trout</name>
    <name type="synonym">Salmo gairdneri</name>
    <dbReference type="NCBI Taxonomy" id="8022"/>
    <lineage>
        <taxon>Eukaryota</taxon>
        <taxon>Metazoa</taxon>
        <taxon>Chordata</taxon>
        <taxon>Craniata</taxon>
        <taxon>Vertebrata</taxon>
        <taxon>Euteleostomi</taxon>
        <taxon>Actinopterygii</taxon>
        <taxon>Neopterygii</taxon>
        <taxon>Teleostei</taxon>
        <taxon>Protacanthopterygii</taxon>
        <taxon>Salmoniformes</taxon>
        <taxon>Salmonidae</taxon>
        <taxon>Salmoninae</taxon>
        <taxon>Oncorhynchus</taxon>
    </lineage>
</organism>
<dbReference type="GO" id="GO:0016055">
    <property type="term" value="P:Wnt signaling pathway"/>
    <property type="evidence" value="ECO:0007669"/>
    <property type="project" value="UniProtKB-KW"/>
</dbReference>
<keyword evidence="5" id="KW-0272">Extracellular matrix</keyword>
<dbReference type="Gene3D" id="3.30.2460.20">
    <property type="match status" value="1"/>
</dbReference>
<evidence type="ECO:0000256" key="6">
    <source>
        <dbReference type="ARBA" id="ARBA00022687"/>
    </source>
</evidence>
<dbReference type="InterPro" id="IPR043158">
    <property type="entry name" value="Wnt_C"/>
</dbReference>
<sequence>MDTRTIALNGNHNNSTEWILDYNIISTWSSLSLPVQWTIPHNLISLSHPVSTQDCGLVVQPDQPCGLEPLPGPLSPGEPQAPNQPCISGDVPGRWVVPCLSCADNRTCDWREVVWQPEGCYHPLLDLPQLQDCMMHRKVMFIGDSTNRGMMYFLMERVNSSLEDWGKAHDSLVYRNVNQGHTHVSYSYYPQHTHTHTIPFCPLSSSRYKEQSLAVAKTMATDCRCHGVSGSCAVKTCWRTMASFERVGNFLKERYEGSVQVLDRSKRKVRRKEKDQRRVPIGKEELIFLNKSPNYCLEDRRWGVAGTRGRRCNRTSAGPDGCNLLCCGRGYNTHVVRHVERCECKFVWCCYKCESMNDMHTCK</sequence>
<evidence type="ECO:0000256" key="2">
    <source>
        <dbReference type="ARBA" id="ARBA00005683"/>
    </source>
</evidence>
<evidence type="ECO:0000256" key="3">
    <source>
        <dbReference type="ARBA" id="ARBA00022473"/>
    </source>
</evidence>